<proteinExistence type="predicted"/>
<reference evidence="2 3" key="1">
    <citation type="submission" date="2015-03" db="EMBL/GenBank/DDBJ databases">
        <authorList>
            <person name="Xie B.-B."/>
            <person name="Rong J.-C."/>
            <person name="Qin Q.-L."/>
            <person name="Zhang Y.-Z."/>
        </authorList>
    </citation>
    <scope>NUCLEOTIDE SEQUENCE [LARGE SCALE GENOMIC DNA]</scope>
    <source>
        <strain evidence="2 3">KMM 661</strain>
    </source>
</reference>
<comment type="caution">
    <text evidence="1">Lacks conserved residue(s) required for the propagation of feature annotation.</text>
</comment>
<evidence type="ECO:0000313" key="2">
    <source>
        <dbReference type="EMBL" id="ASM53661.1"/>
    </source>
</evidence>
<protein>
    <recommendedName>
        <fullName evidence="4">DnaK suppressor protein</fullName>
    </recommendedName>
</protein>
<evidence type="ECO:0000313" key="3">
    <source>
        <dbReference type="Proteomes" id="UP000198329"/>
    </source>
</evidence>
<evidence type="ECO:0000256" key="1">
    <source>
        <dbReference type="PROSITE-ProRule" id="PRU00510"/>
    </source>
</evidence>
<dbReference type="PROSITE" id="PS51128">
    <property type="entry name" value="ZF_DKSA_2"/>
    <property type="match status" value="1"/>
</dbReference>
<dbReference type="Proteomes" id="UP000198329">
    <property type="component" value="Chromosome I"/>
</dbReference>
<dbReference type="AlphaFoldDB" id="A0AAC9UHK4"/>
<dbReference type="RefSeq" id="WP_089368056.1">
    <property type="nucleotide sequence ID" value="NZ_BJXZ01000002.1"/>
</dbReference>
<dbReference type="GeneID" id="300941330"/>
<dbReference type="EMBL" id="CP011036">
    <property type="protein sequence ID" value="ASM53661.1"/>
    <property type="molecule type" value="Genomic_DNA"/>
</dbReference>
<keyword evidence="3" id="KW-1185">Reference proteome</keyword>
<sequence length="71" mass="8074">MDLADSAQQEMEHHEALQIANLKRPDVVPTDECVECGNEISEGRKKAIKTNLCIGCAEMRELRSRNYATRR</sequence>
<evidence type="ECO:0008006" key="4">
    <source>
        <dbReference type="Google" id="ProtNLM"/>
    </source>
</evidence>
<organism evidence="2 3">
    <name type="scientific">Pseudoalteromonas nigrifaciens</name>
    <dbReference type="NCBI Taxonomy" id="28109"/>
    <lineage>
        <taxon>Bacteria</taxon>
        <taxon>Pseudomonadati</taxon>
        <taxon>Pseudomonadota</taxon>
        <taxon>Gammaproteobacteria</taxon>
        <taxon>Alteromonadales</taxon>
        <taxon>Pseudoalteromonadaceae</taxon>
        <taxon>Pseudoalteromonas</taxon>
    </lineage>
</organism>
<gene>
    <name evidence="2" type="ORF">PNIG_a1511</name>
</gene>
<name>A0AAC9UHK4_9GAMM</name>
<dbReference type="KEGG" id="png:PNIG_a1511"/>
<accession>A0AAC9UHK4</accession>